<dbReference type="RefSeq" id="WP_245119808.1">
    <property type="nucleotide sequence ID" value="NZ_CP095061.1"/>
</dbReference>
<dbReference type="EMBL" id="CP095061">
    <property type="protein sequence ID" value="UOQ65827.1"/>
    <property type="molecule type" value="Genomic_DNA"/>
</dbReference>
<gene>
    <name evidence="1" type="ORF">MUN86_20235</name>
</gene>
<keyword evidence="2" id="KW-1185">Reference proteome</keyword>
<dbReference type="PROSITE" id="PS51257">
    <property type="entry name" value="PROKAR_LIPOPROTEIN"/>
    <property type="match status" value="1"/>
</dbReference>
<dbReference type="InterPro" id="IPR025634">
    <property type="entry name" value="DUF4292"/>
</dbReference>
<sequence>MSKRIALGLLLAATALSSCNRKIFPTTSKQPSSTRPVPEAIRAKNVDFRFLSAKGKAQFEQQGGNLNIRIRKDSVIWISASLIGFEGFRAYITQDSVQVLDKLHREYYAGDYAYLSKRLNVPVNFDMLQALLLGNYLAPISEQTSPKVSTEGATQKVNYEQAGLLVEQLIELGQGRVQQLAVRDTTTKNTVTVNYSDFQVLERNPSPFAHTATVTLQQGQTAPSKLTITYRNVDVDKERLLFPFSIPKGYARKK</sequence>
<protein>
    <submittedName>
        <fullName evidence="1">DUF4292 domain-containing protein</fullName>
    </submittedName>
</protein>
<evidence type="ECO:0000313" key="1">
    <source>
        <dbReference type="EMBL" id="UOQ65827.1"/>
    </source>
</evidence>
<name>A0ABY4G4X5_9BACT</name>
<accession>A0ABY4G4X5</accession>
<dbReference type="Pfam" id="PF14125">
    <property type="entry name" value="DUF4292"/>
    <property type="match status" value="1"/>
</dbReference>
<proteinExistence type="predicted"/>
<evidence type="ECO:0000313" key="2">
    <source>
        <dbReference type="Proteomes" id="UP000830401"/>
    </source>
</evidence>
<organism evidence="1 2">
    <name type="scientific">Hymenobacter volaticus</name>
    <dbReference type="NCBI Taxonomy" id="2932254"/>
    <lineage>
        <taxon>Bacteria</taxon>
        <taxon>Pseudomonadati</taxon>
        <taxon>Bacteroidota</taxon>
        <taxon>Cytophagia</taxon>
        <taxon>Cytophagales</taxon>
        <taxon>Hymenobacteraceae</taxon>
        <taxon>Hymenobacter</taxon>
    </lineage>
</organism>
<dbReference type="Proteomes" id="UP000830401">
    <property type="component" value="Chromosome"/>
</dbReference>
<reference evidence="1" key="1">
    <citation type="submission" date="2022-04" db="EMBL/GenBank/DDBJ databases">
        <title>Hymenobacter sp. isolated from the air.</title>
        <authorList>
            <person name="Won M."/>
            <person name="Lee C.-M."/>
            <person name="Woen H.-Y."/>
            <person name="Kwon S.-W."/>
        </authorList>
    </citation>
    <scope>NUCLEOTIDE SEQUENCE</scope>
    <source>
        <strain evidence="1">5420S-77</strain>
    </source>
</reference>